<comment type="cofactor">
    <cofactor evidence="1">
        <name>pantetheine 4'-phosphate</name>
        <dbReference type="ChEBI" id="CHEBI:47942"/>
    </cofactor>
</comment>
<dbReference type="InterPro" id="IPR010071">
    <property type="entry name" value="AA_adenyl_dom"/>
</dbReference>
<dbReference type="InterPro" id="IPR045851">
    <property type="entry name" value="AMP-bd_C_sf"/>
</dbReference>
<dbReference type="InterPro" id="IPR036736">
    <property type="entry name" value="ACP-like_sf"/>
</dbReference>
<comment type="similarity">
    <text evidence="2">Belongs to the ATP-dependent AMP-binding enzyme family.</text>
</comment>
<dbReference type="Pfam" id="PF13193">
    <property type="entry name" value="AMP-binding_C"/>
    <property type="match status" value="1"/>
</dbReference>
<feature type="domain" description="Carrier" evidence="6">
    <location>
        <begin position="1039"/>
        <end position="1114"/>
    </location>
</feature>
<dbReference type="CDD" id="cd19531">
    <property type="entry name" value="LCL_NRPS-like"/>
    <property type="match status" value="1"/>
</dbReference>
<dbReference type="GO" id="GO:0043041">
    <property type="term" value="P:amino acid activation for nonribosomal peptide biosynthetic process"/>
    <property type="evidence" value="ECO:0007669"/>
    <property type="project" value="TreeGrafter"/>
</dbReference>
<dbReference type="FunFam" id="3.40.50.12780:FF:000012">
    <property type="entry name" value="Non-ribosomal peptide synthetase"/>
    <property type="match status" value="1"/>
</dbReference>
<accession>A0A6G3SSM6</accession>
<dbReference type="Gene3D" id="3.40.50.12780">
    <property type="entry name" value="N-terminal domain of ligase-like"/>
    <property type="match status" value="1"/>
</dbReference>
<dbReference type="SUPFAM" id="SSF52777">
    <property type="entry name" value="CoA-dependent acyltransferases"/>
    <property type="match status" value="2"/>
</dbReference>
<dbReference type="PANTHER" id="PTHR45527">
    <property type="entry name" value="NONRIBOSOMAL PEPTIDE SYNTHETASE"/>
    <property type="match status" value="1"/>
</dbReference>
<dbReference type="Pfam" id="PF00501">
    <property type="entry name" value="AMP-binding"/>
    <property type="match status" value="1"/>
</dbReference>
<proteinExistence type="inferred from homology"/>
<dbReference type="Gene3D" id="3.30.300.30">
    <property type="match status" value="1"/>
</dbReference>
<dbReference type="InterPro" id="IPR020845">
    <property type="entry name" value="AMP-binding_CS"/>
</dbReference>
<organism evidence="7">
    <name type="scientific">Streptomyces anulatus</name>
    <name type="common">Streptomyces chrysomallus</name>
    <dbReference type="NCBI Taxonomy" id="1892"/>
    <lineage>
        <taxon>Bacteria</taxon>
        <taxon>Bacillati</taxon>
        <taxon>Actinomycetota</taxon>
        <taxon>Actinomycetes</taxon>
        <taxon>Kitasatosporales</taxon>
        <taxon>Streptomycetaceae</taxon>
        <taxon>Streptomyces</taxon>
    </lineage>
</organism>
<dbReference type="FunFam" id="3.40.50.980:FF:000001">
    <property type="entry name" value="Non-ribosomal peptide synthetase"/>
    <property type="match status" value="1"/>
</dbReference>
<reference evidence="7" key="1">
    <citation type="submission" date="2020-01" db="EMBL/GenBank/DDBJ databases">
        <title>Insect and environment-associated Actinomycetes.</title>
        <authorList>
            <person name="Currrie C."/>
            <person name="Chevrette M."/>
            <person name="Carlson C."/>
            <person name="Stubbendieck R."/>
            <person name="Wendt-Pienkowski E."/>
        </authorList>
    </citation>
    <scope>NUCLEOTIDE SEQUENCE</scope>
    <source>
        <strain evidence="7">SID505</strain>
    </source>
</reference>
<dbReference type="InterPro" id="IPR001242">
    <property type="entry name" value="Condensation_dom"/>
</dbReference>
<dbReference type="SMART" id="SM00823">
    <property type="entry name" value="PKS_PP"/>
    <property type="match status" value="1"/>
</dbReference>
<dbReference type="InterPro" id="IPR042099">
    <property type="entry name" value="ANL_N_sf"/>
</dbReference>
<dbReference type="NCBIfam" id="TIGR01733">
    <property type="entry name" value="AA-adenyl-dom"/>
    <property type="match status" value="1"/>
</dbReference>
<evidence type="ECO:0000259" key="6">
    <source>
        <dbReference type="PROSITE" id="PS50075"/>
    </source>
</evidence>
<evidence type="ECO:0000256" key="4">
    <source>
        <dbReference type="ARBA" id="ARBA00022553"/>
    </source>
</evidence>
<keyword evidence="4" id="KW-0597">Phosphoprotein</keyword>
<feature type="region of interest" description="Disordered" evidence="5">
    <location>
        <begin position="1128"/>
        <end position="1152"/>
    </location>
</feature>
<dbReference type="PROSITE" id="PS00455">
    <property type="entry name" value="AMP_BINDING"/>
    <property type="match status" value="1"/>
</dbReference>
<dbReference type="Gene3D" id="3.30.559.30">
    <property type="entry name" value="Nonribosomal peptide synthetase, condensation domain"/>
    <property type="match status" value="1"/>
</dbReference>
<feature type="compositionally biased region" description="Basic and acidic residues" evidence="5">
    <location>
        <begin position="1"/>
        <end position="20"/>
    </location>
</feature>
<comment type="caution">
    <text evidence="7">The sequence shown here is derived from an EMBL/GenBank/DDBJ whole genome shotgun (WGS) entry which is preliminary data.</text>
</comment>
<dbReference type="InterPro" id="IPR000873">
    <property type="entry name" value="AMP-dep_synth/lig_dom"/>
</dbReference>
<evidence type="ECO:0000256" key="3">
    <source>
        <dbReference type="ARBA" id="ARBA00022450"/>
    </source>
</evidence>
<evidence type="ECO:0000256" key="5">
    <source>
        <dbReference type="SAM" id="MobiDB-lite"/>
    </source>
</evidence>
<dbReference type="RefSeq" id="WP_164257852.1">
    <property type="nucleotide sequence ID" value="NZ_JAAGMK010000499.1"/>
</dbReference>
<protein>
    <submittedName>
        <fullName evidence="7">Amino acid adenylation domain-containing protein</fullName>
    </submittedName>
</protein>
<dbReference type="InterPro" id="IPR009081">
    <property type="entry name" value="PP-bd_ACP"/>
</dbReference>
<evidence type="ECO:0000313" key="7">
    <source>
        <dbReference type="EMBL" id="NEB85984.1"/>
    </source>
</evidence>
<dbReference type="Gene3D" id="3.30.559.10">
    <property type="entry name" value="Chloramphenicol acetyltransferase-like domain"/>
    <property type="match status" value="1"/>
</dbReference>
<keyword evidence="3" id="KW-0596">Phosphopantetheine</keyword>
<dbReference type="PANTHER" id="PTHR45527:SF1">
    <property type="entry name" value="FATTY ACID SYNTHASE"/>
    <property type="match status" value="1"/>
</dbReference>
<feature type="compositionally biased region" description="Low complexity" evidence="5">
    <location>
        <begin position="1143"/>
        <end position="1152"/>
    </location>
</feature>
<dbReference type="GO" id="GO:0008610">
    <property type="term" value="P:lipid biosynthetic process"/>
    <property type="evidence" value="ECO:0007669"/>
    <property type="project" value="UniProtKB-ARBA"/>
</dbReference>
<dbReference type="AlphaFoldDB" id="A0A6G3SSM6"/>
<dbReference type="InterPro" id="IPR023213">
    <property type="entry name" value="CAT-like_dom_sf"/>
</dbReference>
<evidence type="ECO:0000256" key="2">
    <source>
        <dbReference type="ARBA" id="ARBA00006432"/>
    </source>
</evidence>
<sequence length="1152" mass="125010">MTEESPIKDGAESGRPEDVAAARQRRIRSLLAERGFGPGGGAATEGFPRLGPGPHPLSAAQRRMWFAQQRDPRSAAYNICAGFVIAGELDPERLRRGFEAVVARQDILRTVYRTDADSMPVQLVLPSVELVWETADCQDASYGDCRGVAPDDGDRDEVDRLASAFGRRTFDLAADCPLRLLLVRVAPDEHVLVLVVHHIAVDDLSWAPLFHEVAAHYRAETEGLPDPGVAPPVRYAEFARWDQERATSGHFGESLEHWRQVLTPWPPPVGLPAESEAAGSGPDGEGVRRRVLLSARTGAGIAELAKSSGASLFMTTLACVTAVLGRYSGADDITVGTVTVNRSRPELEPLIGNFGNTVMLRTAVGDNPRFLDLLTGVREVCVAAFGQQEVPFDQVVEAGRPPRRRDGAGLFNVMFTQRGQTLPCDVDFPGQRWREYPVFNGSTRFDLAVEVVSGDDGRLTVTATGAHRIFDAEGLDRLLGHVSTLMDAVVADPTRRVGELPLMPAAEYERVVHEWNATDRPEYLPRTTLSGLFDEQVRIRPDACALVDGERRLDYRELDDRANQLARRLIEDGVGPGDFVGVLLERSAELVVAMLAALKAGAAFVPLDPAWPALRKGELIAAAGLAACVTTGEMLPRSELAAMSPGAAHVDLVADADGIAGLDRGPVRVAAALDDVAYVIYTSGSTGVPKGAMITHQGIVNRLPWQADLLKLSPSDAFLHKAPVSFDISINEIFLPLTSGARLVLAAPGGEGDVSYLLSVIADHEVTFVYLVSSMLDLMVERDDAETALRGLRHVWCGGEVLTADLYGRFRQRSDARMYHGYGPAEATIGVTCRVYESADHVRDITIGRPNPNTRIHLLDRYGNPVPAGVAGEIHIGGLPLARGYLNDPDRTAEVFVPDPFRADERLYRTGDLARYRRDGQIEFVGRTDNQVKINGRRIELEEIESKLAAHPLVRQAAVLTRSEGPRGDQLLAFVAAPDDLTAEGVRAWLGERLPAALVPPTVVLLPELPLLSSGKLDRKALAAARVTAAPRRTAADAPPEGALQRSIAGIWARTLGVEQVGAEENFFDLGGHSLLVVKVQNEILRELGRDIAVVALFENPTVASVARFLEASPAAADDEEARQLERLRERADRQRRVRAGRGRANQARETT</sequence>
<dbReference type="FunFam" id="1.10.1200.10:FF:000016">
    <property type="entry name" value="Non-ribosomal peptide synthase"/>
    <property type="match status" value="1"/>
</dbReference>
<dbReference type="Pfam" id="PF00668">
    <property type="entry name" value="Condensation"/>
    <property type="match status" value="1"/>
</dbReference>
<dbReference type="InterPro" id="IPR029058">
    <property type="entry name" value="AB_hydrolase_fold"/>
</dbReference>
<dbReference type="GO" id="GO:0017000">
    <property type="term" value="P:antibiotic biosynthetic process"/>
    <property type="evidence" value="ECO:0007669"/>
    <property type="project" value="UniProtKB-ARBA"/>
</dbReference>
<dbReference type="Gene3D" id="3.40.50.1820">
    <property type="entry name" value="alpha/beta hydrolase"/>
    <property type="match status" value="1"/>
</dbReference>
<dbReference type="InterPro" id="IPR020806">
    <property type="entry name" value="PKS_PP-bd"/>
</dbReference>
<feature type="region of interest" description="Disordered" evidence="5">
    <location>
        <begin position="1"/>
        <end position="22"/>
    </location>
</feature>
<dbReference type="SUPFAM" id="SSF56801">
    <property type="entry name" value="Acetyl-CoA synthetase-like"/>
    <property type="match status" value="1"/>
</dbReference>
<dbReference type="Pfam" id="PF00550">
    <property type="entry name" value="PP-binding"/>
    <property type="match status" value="1"/>
</dbReference>
<dbReference type="EMBL" id="JAAGMK010000499">
    <property type="protein sequence ID" value="NEB85984.1"/>
    <property type="molecule type" value="Genomic_DNA"/>
</dbReference>
<dbReference type="InterPro" id="IPR025110">
    <property type="entry name" value="AMP-bd_C"/>
</dbReference>
<dbReference type="GO" id="GO:0072330">
    <property type="term" value="P:monocarboxylic acid biosynthetic process"/>
    <property type="evidence" value="ECO:0007669"/>
    <property type="project" value="UniProtKB-ARBA"/>
</dbReference>
<dbReference type="GO" id="GO:0031177">
    <property type="term" value="F:phosphopantetheine binding"/>
    <property type="evidence" value="ECO:0007669"/>
    <property type="project" value="InterPro"/>
</dbReference>
<name>A0A6G3SSM6_STRAQ</name>
<dbReference type="GO" id="GO:0005737">
    <property type="term" value="C:cytoplasm"/>
    <property type="evidence" value="ECO:0007669"/>
    <property type="project" value="TreeGrafter"/>
</dbReference>
<evidence type="ECO:0000256" key="1">
    <source>
        <dbReference type="ARBA" id="ARBA00001957"/>
    </source>
</evidence>
<gene>
    <name evidence="7" type="ORF">G3I43_17635</name>
</gene>
<dbReference type="PROSITE" id="PS50075">
    <property type="entry name" value="CARRIER"/>
    <property type="match status" value="1"/>
</dbReference>
<dbReference type="SUPFAM" id="SSF47336">
    <property type="entry name" value="ACP-like"/>
    <property type="match status" value="1"/>
</dbReference>
<dbReference type="GO" id="GO:0044550">
    <property type="term" value="P:secondary metabolite biosynthetic process"/>
    <property type="evidence" value="ECO:0007669"/>
    <property type="project" value="TreeGrafter"/>
</dbReference>
<dbReference type="GO" id="GO:0003824">
    <property type="term" value="F:catalytic activity"/>
    <property type="evidence" value="ECO:0007669"/>
    <property type="project" value="InterPro"/>
</dbReference>